<evidence type="ECO:0000313" key="3">
    <source>
        <dbReference type="Proteomes" id="UP000636709"/>
    </source>
</evidence>
<organism evidence="2 3">
    <name type="scientific">Digitaria exilis</name>
    <dbReference type="NCBI Taxonomy" id="1010633"/>
    <lineage>
        <taxon>Eukaryota</taxon>
        <taxon>Viridiplantae</taxon>
        <taxon>Streptophyta</taxon>
        <taxon>Embryophyta</taxon>
        <taxon>Tracheophyta</taxon>
        <taxon>Spermatophyta</taxon>
        <taxon>Magnoliopsida</taxon>
        <taxon>Liliopsida</taxon>
        <taxon>Poales</taxon>
        <taxon>Poaceae</taxon>
        <taxon>PACMAD clade</taxon>
        <taxon>Panicoideae</taxon>
        <taxon>Panicodae</taxon>
        <taxon>Paniceae</taxon>
        <taxon>Anthephorinae</taxon>
        <taxon>Digitaria</taxon>
    </lineage>
</organism>
<proteinExistence type="predicted"/>
<keyword evidence="3" id="KW-1185">Reference proteome</keyword>
<evidence type="ECO:0000313" key="2">
    <source>
        <dbReference type="EMBL" id="KAF8702384.1"/>
    </source>
</evidence>
<protein>
    <submittedName>
        <fullName evidence="2">Uncharacterized protein</fullName>
    </submittedName>
</protein>
<comment type="caution">
    <text evidence="2">The sequence shown here is derived from an EMBL/GenBank/DDBJ whole genome shotgun (WGS) entry which is preliminary data.</text>
</comment>
<dbReference type="AlphaFoldDB" id="A0A835BLY8"/>
<name>A0A835BLY8_9POAL</name>
<evidence type="ECO:0000256" key="1">
    <source>
        <dbReference type="SAM" id="MobiDB-lite"/>
    </source>
</evidence>
<reference evidence="2" key="1">
    <citation type="submission" date="2020-07" db="EMBL/GenBank/DDBJ databases">
        <title>Genome sequence and genetic diversity analysis of an under-domesticated orphan crop, white fonio (Digitaria exilis).</title>
        <authorList>
            <person name="Bennetzen J.L."/>
            <person name="Chen S."/>
            <person name="Ma X."/>
            <person name="Wang X."/>
            <person name="Yssel A.E.J."/>
            <person name="Chaluvadi S.R."/>
            <person name="Johnson M."/>
            <person name="Gangashetty P."/>
            <person name="Hamidou F."/>
            <person name="Sanogo M.D."/>
            <person name="Zwaenepoel A."/>
            <person name="Wallace J."/>
            <person name="Van De Peer Y."/>
            <person name="Van Deynze A."/>
        </authorList>
    </citation>
    <scope>NUCLEOTIDE SEQUENCE</scope>
    <source>
        <tissue evidence="2">Leaves</tissue>
    </source>
</reference>
<dbReference type="EMBL" id="JACEFO010001785">
    <property type="protein sequence ID" value="KAF8702384.1"/>
    <property type="molecule type" value="Genomic_DNA"/>
</dbReference>
<accession>A0A835BLY8</accession>
<sequence>MHDQKELREKLGRLIWAYRTGRSNASAAGARAPETARTTAAAMETGTAASIEWSGEQALLEKEIASLLDRAGGGHQFTGAALPQRAVPLLGDKQLHDDQPKVFQEWLRAMTWAEEAEPTPALTRQGLHIDEQSLANGMFQGVTWPQPAAHLLPGQQLQYQQEQAGQQEQPCFLDQATQLRAGQQQLLHYQEQDLPDGQQPHYQQQAVHLPAEQQELMYLQQEQLMANGGFQIQGTPLALAAGLPISNSVMDSWPLPLDGIGWGREQPDEPLLQRWPGSGADPLPSSIIPGAELHGN</sequence>
<dbReference type="Proteomes" id="UP000636709">
    <property type="component" value="Unassembled WGS sequence"/>
</dbReference>
<feature type="region of interest" description="Disordered" evidence="1">
    <location>
        <begin position="273"/>
        <end position="296"/>
    </location>
</feature>
<dbReference type="OrthoDB" id="718872at2759"/>
<gene>
    <name evidence="2" type="ORF">HU200_032759</name>
</gene>